<reference evidence="3 5" key="2">
    <citation type="submission" date="2020-08" db="EMBL/GenBank/DDBJ databases">
        <title>Genomic Encyclopedia of Type Strains, Phase IV (KMG-IV): sequencing the most valuable type-strain genomes for metagenomic binning, comparative biology and taxonomic classification.</title>
        <authorList>
            <person name="Goeker M."/>
        </authorList>
    </citation>
    <scope>NUCLEOTIDE SEQUENCE [LARGE SCALE GENOMIC DNA]</scope>
    <source>
        <strain evidence="3 5">DSM 10368</strain>
    </source>
</reference>
<dbReference type="Proteomes" id="UP000075755">
    <property type="component" value="Chromosome"/>
</dbReference>
<accession>A0AAC8YPF3</accession>
<dbReference type="AlphaFoldDB" id="A0AAC8YPF3"/>
<gene>
    <name evidence="2" type="ORF">AA2016_3161</name>
    <name evidence="3" type="ORF">FHS67_003001</name>
</gene>
<feature type="domain" description="XdhC Rossmann" evidence="1">
    <location>
        <begin position="77"/>
        <end position="218"/>
    </location>
</feature>
<dbReference type="InterPro" id="IPR052698">
    <property type="entry name" value="MoCofactor_Util/Proc"/>
</dbReference>
<evidence type="ECO:0000313" key="2">
    <source>
        <dbReference type="EMBL" id="AMS42085.1"/>
    </source>
</evidence>
<keyword evidence="5" id="KW-1185">Reference proteome</keyword>
<dbReference type="PANTHER" id="PTHR30388">
    <property type="entry name" value="ALDEHYDE OXIDOREDUCTASE MOLYBDENUM COFACTOR ASSEMBLY PROTEIN"/>
    <property type="match status" value="1"/>
</dbReference>
<dbReference type="InterPro" id="IPR027051">
    <property type="entry name" value="XdhC_Rossmann_dom"/>
</dbReference>
<evidence type="ECO:0000313" key="3">
    <source>
        <dbReference type="EMBL" id="MBB3706675.1"/>
    </source>
</evidence>
<dbReference type="KEGG" id="aak:AA2016_3161"/>
<evidence type="ECO:0000259" key="1">
    <source>
        <dbReference type="Pfam" id="PF13478"/>
    </source>
</evidence>
<evidence type="ECO:0000313" key="4">
    <source>
        <dbReference type="Proteomes" id="UP000075755"/>
    </source>
</evidence>
<dbReference type="EMBL" id="CP015005">
    <property type="protein sequence ID" value="AMS42085.1"/>
    <property type="molecule type" value="Genomic_DNA"/>
</dbReference>
<protein>
    <submittedName>
        <fullName evidence="3">Xanthine dehydrogenase accessory factor</fullName>
    </submittedName>
    <submittedName>
        <fullName evidence="2">XdhC/CoxF family protein</fullName>
    </submittedName>
</protein>
<dbReference type="Gene3D" id="3.40.50.720">
    <property type="entry name" value="NAD(P)-binding Rossmann-like Domain"/>
    <property type="match status" value="1"/>
</dbReference>
<dbReference type="Pfam" id="PF13478">
    <property type="entry name" value="XdhC_C"/>
    <property type="match status" value="1"/>
</dbReference>
<dbReference type="EMBL" id="JACICB010000010">
    <property type="protein sequence ID" value="MBB3706675.1"/>
    <property type="molecule type" value="Genomic_DNA"/>
</dbReference>
<sequence>MDPYVLKTLNAERRARRAAILVTDIGDGRDRVVREGDAVAGDLGQAIARAFRSGMSGLVEAEGRSFFLNVHLPQPRLVVIGAVHISQALAPMAKIAGFPLEIIDPRTAFTSDERFPDVVHKAEWPEDALKHCPLDRYAALAAITHDPKIDDWPLKAALDAECFYVGALGSRKTHGRRVERLLAMGVTPEQIDRINAPIGLDIGAANPAEIAVAILAQVISAFRARGLGAKAKSEAA</sequence>
<dbReference type="Proteomes" id="UP000577697">
    <property type="component" value="Unassembled WGS sequence"/>
</dbReference>
<proteinExistence type="predicted"/>
<dbReference type="PANTHER" id="PTHR30388:SF4">
    <property type="entry name" value="MOLYBDENUM COFACTOR INSERTION CHAPERONE PAOD"/>
    <property type="match status" value="1"/>
</dbReference>
<dbReference type="RefSeq" id="WP_067961331.1">
    <property type="nucleotide sequence ID" value="NZ_CP015005.1"/>
</dbReference>
<organism evidence="2 4">
    <name type="scientific">Aminobacter aminovorans</name>
    <name type="common">Chelatobacter heintzii</name>
    <dbReference type="NCBI Taxonomy" id="83263"/>
    <lineage>
        <taxon>Bacteria</taxon>
        <taxon>Pseudomonadati</taxon>
        <taxon>Pseudomonadota</taxon>
        <taxon>Alphaproteobacteria</taxon>
        <taxon>Hyphomicrobiales</taxon>
        <taxon>Phyllobacteriaceae</taxon>
        <taxon>Aminobacter</taxon>
    </lineage>
</organism>
<reference evidence="2 4" key="1">
    <citation type="submission" date="2016-03" db="EMBL/GenBank/DDBJ databases">
        <title>Complete genome of Aminobacter aminovorans KCTC 2477.</title>
        <authorList>
            <person name="Kim K.M."/>
        </authorList>
    </citation>
    <scope>NUCLEOTIDE SEQUENCE [LARGE SCALE GENOMIC DNA]</scope>
    <source>
        <strain evidence="2 4">KCTC 2477</strain>
    </source>
</reference>
<evidence type="ECO:0000313" key="5">
    <source>
        <dbReference type="Proteomes" id="UP000577697"/>
    </source>
</evidence>
<name>A0AAC8YPF3_AMIAI</name>